<evidence type="ECO:0000259" key="8">
    <source>
        <dbReference type="PROSITE" id="PS01178"/>
    </source>
</evidence>
<dbReference type="Proteomes" id="UP000694547">
    <property type="component" value="Chromosome 4"/>
</dbReference>
<comment type="subcellular location">
    <subcellularLocation>
        <location evidence="1">Secreted</location>
    </subcellularLocation>
</comment>
<dbReference type="SUPFAM" id="SSF47686">
    <property type="entry name" value="Anaphylotoxins (complement system)"/>
    <property type="match status" value="1"/>
</dbReference>
<keyword evidence="4" id="KW-0180">Complement pathway</keyword>
<dbReference type="InterPro" id="IPR018081">
    <property type="entry name" value="Anaphylatoxin_comp_syst"/>
</dbReference>
<keyword evidence="7" id="KW-0395">Inflammatory response</keyword>
<dbReference type="GeneTree" id="ENSGT00940000155670"/>
<keyword evidence="2" id="KW-0964">Secreted</keyword>
<reference evidence="9" key="2">
    <citation type="submission" date="2025-08" db="UniProtKB">
        <authorList>
            <consortium name="Ensembl"/>
        </authorList>
    </citation>
    <scope>IDENTIFICATION</scope>
</reference>
<evidence type="ECO:0000256" key="7">
    <source>
        <dbReference type="ARBA" id="ARBA00023198"/>
    </source>
</evidence>
<evidence type="ECO:0000313" key="10">
    <source>
        <dbReference type="Proteomes" id="UP000694547"/>
    </source>
</evidence>
<dbReference type="PANTHER" id="PTHR11412">
    <property type="entry name" value="MACROGLOBULIN / COMPLEMENT"/>
    <property type="match status" value="1"/>
</dbReference>
<dbReference type="GO" id="GO:0004866">
    <property type="term" value="F:endopeptidase inhibitor activity"/>
    <property type="evidence" value="ECO:0007669"/>
    <property type="project" value="InterPro"/>
</dbReference>
<proteinExistence type="predicted"/>
<sequence>MECGSKEVTHVVLMPSQAMGFWGILLGLVFLQESWGQEQNRFIISAPVVFHVGVSENITVRAPGHTDAFDATISVKSYPDENVCYSSGSVNLSPENKFQNSTILTIQAQQLSEGQSSFSFVYLEVVSKHFSKSEKKPIIYDNGSLFIHTDKPVYTPQQPVKVGVYLLDEELEPVTKETVLTLIDPEGSEVDTVQGSNRTGIVSFPDFKIPSNPKYGRWMIKAKYREDASTNGTTYIDIKEHDKVYKITLMPKSDLQPEVENQGVMAVGDKDTCIYIISASTYKHPVLKKCCYDGAMYNFHETCEQRAARVKIGPRCLSAFTHCCTMADQIRRDDSFKRIALAIPQDNYRVLTNLGNHQKLKSYFSISIIRCFRIKELS</sequence>
<dbReference type="InterPro" id="IPR000020">
    <property type="entry name" value="Anaphylatoxin/fibulin"/>
</dbReference>
<dbReference type="AlphaFoldDB" id="A0A8C8U7V1"/>
<keyword evidence="3" id="KW-0399">Innate immunity</keyword>
<keyword evidence="6" id="KW-0179">Complement alternate pathway</keyword>
<dbReference type="Pfam" id="PF01821">
    <property type="entry name" value="ANATO"/>
    <property type="match status" value="1"/>
</dbReference>
<dbReference type="PANTHER" id="PTHR11412:SF83">
    <property type="entry name" value="COMPLEMENT C5"/>
    <property type="match status" value="1"/>
</dbReference>
<dbReference type="GO" id="GO:0005615">
    <property type="term" value="C:extracellular space"/>
    <property type="evidence" value="ECO:0007669"/>
    <property type="project" value="UniProtKB-ARBA"/>
</dbReference>
<dbReference type="CDD" id="cd00017">
    <property type="entry name" value="ANATO"/>
    <property type="match status" value="1"/>
</dbReference>
<dbReference type="GO" id="GO:0006957">
    <property type="term" value="P:complement activation, alternative pathway"/>
    <property type="evidence" value="ECO:0007669"/>
    <property type="project" value="UniProtKB-KW"/>
</dbReference>
<dbReference type="InterPro" id="IPR050473">
    <property type="entry name" value="A2M/Complement_sys"/>
</dbReference>
<evidence type="ECO:0000256" key="1">
    <source>
        <dbReference type="ARBA" id="ARBA00004613"/>
    </source>
</evidence>
<dbReference type="InterPro" id="IPR001840">
    <property type="entry name" value="Anaphylatoxn_comp_syst_dom"/>
</dbReference>
<organism evidence="9 10">
    <name type="scientific">Peromyscus maniculatus bairdii</name>
    <name type="common">Prairie deer mouse</name>
    <dbReference type="NCBI Taxonomy" id="230844"/>
    <lineage>
        <taxon>Eukaryota</taxon>
        <taxon>Metazoa</taxon>
        <taxon>Chordata</taxon>
        <taxon>Craniata</taxon>
        <taxon>Vertebrata</taxon>
        <taxon>Euteleostomi</taxon>
        <taxon>Mammalia</taxon>
        <taxon>Eutheria</taxon>
        <taxon>Euarchontoglires</taxon>
        <taxon>Glires</taxon>
        <taxon>Rodentia</taxon>
        <taxon>Myomorpha</taxon>
        <taxon>Muroidea</taxon>
        <taxon>Cricetidae</taxon>
        <taxon>Neotominae</taxon>
        <taxon>Peromyscus</taxon>
    </lineage>
</organism>
<dbReference type="Ensembl" id="ENSPEMT00000032365.2">
    <property type="protein sequence ID" value="ENSPEMP00000027948.2"/>
    <property type="gene ID" value="ENSPEMG00000023612.2"/>
</dbReference>
<evidence type="ECO:0000313" key="9">
    <source>
        <dbReference type="Ensembl" id="ENSPEMP00000027948.2"/>
    </source>
</evidence>
<dbReference type="InterPro" id="IPR041425">
    <property type="entry name" value="C3/4/5_MG1"/>
</dbReference>
<evidence type="ECO:0000256" key="6">
    <source>
        <dbReference type="ARBA" id="ARBA00023162"/>
    </source>
</evidence>
<dbReference type="PROSITE" id="PS01177">
    <property type="entry name" value="ANAPHYLATOXIN_1"/>
    <property type="match status" value="1"/>
</dbReference>
<name>A0A8C8U7V1_PERMB</name>
<evidence type="ECO:0000256" key="3">
    <source>
        <dbReference type="ARBA" id="ARBA00022588"/>
    </source>
</evidence>
<dbReference type="GO" id="GO:0006954">
    <property type="term" value="P:inflammatory response"/>
    <property type="evidence" value="ECO:0007669"/>
    <property type="project" value="UniProtKB-KW"/>
</dbReference>
<dbReference type="Gene3D" id="1.20.91.20">
    <property type="entry name" value="Anaphylotoxins (complement system)"/>
    <property type="match status" value="1"/>
</dbReference>
<dbReference type="Gene3D" id="2.60.40.1930">
    <property type="match status" value="2"/>
</dbReference>
<keyword evidence="10" id="KW-1185">Reference proteome</keyword>
<protein>
    <submittedName>
        <fullName evidence="9">Expressed sequence AI182371</fullName>
    </submittedName>
</protein>
<dbReference type="Pfam" id="PF17790">
    <property type="entry name" value="MG1"/>
    <property type="match status" value="1"/>
</dbReference>
<evidence type="ECO:0000256" key="4">
    <source>
        <dbReference type="ARBA" id="ARBA00022875"/>
    </source>
</evidence>
<keyword evidence="5" id="KW-1015">Disulfide bond</keyword>
<evidence type="ECO:0000256" key="2">
    <source>
        <dbReference type="ARBA" id="ARBA00022525"/>
    </source>
</evidence>
<dbReference type="SMART" id="SM00104">
    <property type="entry name" value="ANATO"/>
    <property type="match status" value="1"/>
</dbReference>
<reference evidence="9" key="3">
    <citation type="submission" date="2025-09" db="UniProtKB">
        <authorList>
            <consortium name="Ensembl"/>
        </authorList>
    </citation>
    <scope>IDENTIFICATION</scope>
</reference>
<accession>A0A8C8U7V1</accession>
<dbReference type="PRINTS" id="PR00004">
    <property type="entry name" value="ANAPHYLATOXN"/>
</dbReference>
<evidence type="ECO:0000256" key="5">
    <source>
        <dbReference type="ARBA" id="ARBA00023157"/>
    </source>
</evidence>
<dbReference type="InterPro" id="IPR002890">
    <property type="entry name" value="MG2"/>
</dbReference>
<dbReference type="Pfam" id="PF01835">
    <property type="entry name" value="MG2"/>
    <property type="match status" value="1"/>
</dbReference>
<dbReference type="GO" id="GO:0006958">
    <property type="term" value="P:complement activation, classical pathway"/>
    <property type="evidence" value="ECO:0007669"/>
    <property type="project" value="UniProtKB-KW"/>
</dbReference>
<reference evidence="9 10" key="1">
    <citation type="submission" date="2018-10" db="EMBL/GenBank/DDBJ databases">
        <title>Improved assembly of the deer mouse Peromyscus maniculatus genome.</title>
        <authorList>
            <person name="Lassance J.-M."/>
            <person name="Hoekstra H.E."/>
        </authorList>
    </citation>
    <scope>NUCLEOTIDE SEQUENCE [LARGE SCALE GENOMIC DNA]</scope>
</reference>
<feature type="domain" description="Anaphylatoxin-like" evidence="8">
    <location>
        <begin position="290"/>
        <end position="324"/>
    </location>
</feature>
<dbReference type="PROSITE" id="PS01178">
    <property type="entry name" value="ANAPHYLATOXIN_2"/>
    <property type="match status" value="1"/>
</dbReference>
<keyword evidence="3" id="KW-0391">Immunity</keyword>